<organism evidence="6 7">
    <name type="scientific">Bordetella genomosp. 12</name>
    <dbReference type="NCBI Taxonomy" id="463035"/>
    <lineage>
        <taxon>Bacteria</taxon>
        <taxon>Pseudomonadati</taxon>
        <taxon>Pseudomonadota</taxon>
        <taxon>Betaproteobacteria</taxon>
        <taxon>Burkholderiales</taxon>
        <taxon>Alcaligenaceae</taxon>
        <taxon>Bordetella</taxon>
    </lineage>
</organism>
<comment type="caution">
    <text evidence="6">The sequence shown here is derived from an EMBL/GenBank/DDBJ whole genome shotgun (WGS) entry which is preliminary data.</text>
</comment>
<keyword evidence="7" id="KW-1185">Reference proteome</keyword>
<evidence type="ECO:0000256" key="1">
    <source>
        <dbReference type="ARBA" id="ARBA00023015"/>
    </source>
</evidence>
<keyword evidence="2" id="KW-0238">DNA-binding</keyword>
<dbReference type="PANTHER" id="PTHR43537:SF49">
    <property type="entry name" value="TRANSCRIPTIONAL REGULATORY PROTEIN"/>
    <property type="match status" value="1"/>
</dbReference>
<evidence type="ECO:0000313" key="6">
    <source>
        <dbReference type="EMBL" id="OZI71472.1"/>
    </source>
</evidence>
<dbReference type="RefSeq" id="WP_094815208.1">
    <property type="nucleotide sequence ID" value="NZ_NEVU01000003.1"/>
</dbReference>
<dbReference type="Pfam" id="PF00392">
    <property type="entry name" value="GntR"/>
    <property type="match status" value="1"/>
</dbReference>
<dbReference type="GO" id="GO:0003700">
    <property type="term" value="F:DNA-binding transcription factor activity"/>
    <property type="evidence" value="ECO:0007669"/>
    <property type="project" value="InterPro"/>
</dbReference>
<dbReference type="InterPro" id="IPR036390">
    <property type="entry name" value="WH_DNA-bd_sf"/>
</dbReference>
<keyword evidence="3" id="KW-0804">Transcription</keyword>
<dbReference type="SUPFAM" id="SSF48008">
    <property type="entry name" value="GntR ligand-binding domain-like"/>
    <property type="match status" value="1"/>
</dbReference>
<sequence>MSNSSTVLALPEDTVGPLADVVFDQVLDAIYQGRLAPGSVVNEVALAQEFGVSRGPVREAVRRLQGIQLVTREPYMKARVVTLSATSALELFQMRMALEGVACNLATRRMRDEEIGQLHAELDEDRQRRQQAALGLGPKPRVFDFHERIVRASGNHRIINCLCGDLYHLLRVYRRHSGTVLERKDDAYAEHWQILRAIQARDPELAESLMRSHIERAAQHLFEHLAETVPTFSGQPLRPPESPGAARHESAQ</sequence>
<feature type="domain" description="HTH gntR-type" evidence="5">
    <location>
        <begin position="16"/>
        <end position="83"/>
    </location>
</feature>
<dbReference type="Proteomes" id="UP000216429">
    <property type="component" value="Unassembled WGS sequence"/>
</dbReference>
<evidence type="ECO:0000256" key="4">
    <source>
        <dbReference type="SAM" id="MobiDB-lite"/>
    </source>
</evidence>
<dbReference type="InterPro" id="IPR011711">
    <property type="entry name" value="GntR_C"/>
</dbReference>
<dbReference type="SUPFAM" id="SSF46785">
    <property type="entry name" value="Winged helix' DNA-binding domain"/>
    <property type="match status" value="1"/>
</dbReference>
<reference evidence="7" key="1">
    <citation type="submission" date="2017-05" db="EMBL/GenBank/DDBJ databases">
        <title>Complete and WGS of Bordetella genogroups.</title>
        <authorList>
            <person name="Spilker T."/>
            <person name="Lipuma J."/>
        </authorList>
    </citation>
    <scope>NUCLEOTIDE SEQUENCE [LARGE SCALE GENOMIC DNA]</scope>
    <source>
        <strain evidence="7">AU6712</strain>
    </source>
</reference>
<keyword evidence="1" id="KW-0805">Transcription regulation</keyword>
<dbReference type="AlphaFoldDB" id="A0A261VD36"/>
<dbReference type="SMART" id="SM00895">
    <property type="entry name" value="FCD"/>
    <property type="match status" value="1"/>
</dbReference>
<dbReference type="OrthoDB" id="9799812at2"/>
<proteinExistence type="predicted"/>
<dbReference type="PROSITE" id="PS50949">
    <property type="entry name" value="HTH_GNTR"/>
    <property type="match status" value="1"/>
</dbReference>
<dbReference type="Gene3D" id="1.20.120.530">
    <property type="entry name" value="GntR ligand-binding domain-like"/>
    <property type="match status" value="1"/>
</dbReference>
<evidence type="ECO:0000256" key="2">
    <source>
        <dbReference type="ARBA" id="ARBA00023125"/>
    </source>
</evidence>
<dbReference type="InterPro" id="IPR000524">
    <property type="entry name" value="Tscrpt_reg_HTH_GntR"/>
</dbReference>
<evidence type="ECO:0000313" key="7">
    <source>
        <dbReference type="Proteomes" id="UP000216429"/>
    </source>
</evidence>
<dbReference type="Pfam" id="PF07729">
    <property type="entry name" value="FCD"/>
    <property type="match status" value="1"/>
</dbReference>
<dbReference type="SMART" id="SM00345">
    <property type="entry name" value="HTH_GNTR"/>
    <property type="match status" value="1"/>
</dbReference>
<gene>
    <name evidence="6" type="ORF">CAL22_16750</name>
</gene>
<protein>
    <submittedName>
        <fullName evidence="6">GntR family transcriptional regulator</fullName>
    </submittedName>
</protein>
<dbReference type="EMBL" id="NEVU01000003">
    <property type="protein sequence ID" value="OZI71472.1"/>
    <property type="molecule type" value="Genomic_DNA"/>
</dbReference>
<feature type="region of interest" description="Disordered" evidence="4">
    <location>
        <begin position="231"/>
        <end position="252"/>
    </location>
</feature>
<dbReference type="PANTHER" id="PTHR43537">
    <property type="entry name" value="TRANSCRIPTIONAL REGULATOR, GNTR FAMILY"/>
    <property type="match status" value="1"/>
</dbReference>
<dbReference type="InterPro" id="IPR036388">
    <property type="entry name" value="WH-like_DNA-bd_sf"/>
</dbReference>
<evidence type="ECO:0000259" key="5">
    <source>
        <dbReference type="PROSITE" id="PS50949"/>
    </source>
</evidence>
<dbReference type="GO" id="GO:0003677">
    <property type="term" value="F:DNA binding"/>
    <property type="evidence" value="ECO:0007669"/>
    <property type="project" value="UniProtKB-KW"/>
</dbReference>
<name>A0A261VD36_9BORD</name>
<dbReference type="Gene3D" id="1.10.10.10">
    <property type="entry name" value="Winged helix-like DNA-binding domain superfamily/Winged helix DNA-binding domain"/>
    <property type="match status" value="1"/>
</dbReference>
<accession>A0A261VD36</accession>
<evidence type="ECO:0000256" key="3">
    <source>
        <dbReference type="ARBA" id="ARBA00023163"/>
    </source>
</evidence>
<dbReference type="InterPro" id="IPR008920">
    <property type="entry name" value="TF_FadR/GntR_C"/>
</dbReference>